<feature type="compositionally biased region" description="Polar residues" evidence="1">
    <location>
        <begin position="93"/>
        <end position="102"/>
    </location>
</feature>
<dbReference type="Proteomes" id="UP000233100">
    <property type="component" value="Chromosome 4"/>
</dbReference>
<evidence type="ECO:0000256" key="1">
    <source>
        <dbReference type="SAM" id="MobiDB-lite"/>
    </source>
</evidence>
<evidence type="ECO:0000313" key="3">
    <source>
        <dbReference type="Proteomes" id="UP000233100"/>
    </source>
</evidence>
<reference evidence="2" key="2">
    <citation type="submission" date="2025-08" db="UniProtKB">
        <authorList>
            <consortium name="Ensembl"/>
        </authorList>
    </citation>
    <scope>IDENTIFICATION</scope>
</reference>
<dbReference type="GeneTree" id="ENSGT00910000147523"/>
<reference evidence="2" key="3">
    <citation type="submission" date="2025-09" db="UniProtKB">
        <authorList>
            <consortium name="Ensembl"/>
        </authorList>
    </citation>
    <scope>IDENTIFICATION</scope>
</reference>
<sequence length="112" mass="11941">MHQTFARRPCLEPGNKPRNSAKKSPGLPVLPRTPHPDLILPQLLPAGLRPPDLQTPHPPAGLCSTPVFVPCFQSRRASGSLSLTSLSDSGASPHSTLSNTVWNLRLGPNPVS</sequence>
<protein>
    <submittedName>
        <fullName evidence="2">Uncharacterized protein</fullName>
    </submittedName>
</protein>
<keyword evidence="3" id="KW-1185">Reference proteome</keyword>
<proteinExistence type="predicted"/>
<evidence type="ECO:0000313" key="2">
    <source>
        <dbReference type="Ensembl" id="ENSMFAP00000058523.1"/>
    </source>
</evidence>
<feature type="region of interest" description="Disordered" evidence="1">
    <location>
        <begin position="1"/>
        <end position="60"/>
    </location>
</feature>
<dbReference type="Ensembl" id="ENSMFAT00000086820.1">
    <property type="protein sequence ID" value="ENSMFAP00000058523.1"/>
    <property type="gene ID" value="ENSMFAG00000061853.1"/>
</dbReference>
<feature type="region of interest" description="Disordered" evidence="1">
    <location>
        <begin position="80"/>
        <end position="112"/>
    </location>
</feature>
<dbReference type="AlphaFoldDB" id="A0A7N9IEY6"/>
<reference evidence="2 3" key="1">
    <citation type="submission" date="2013-03" db="EMBL/GenBank/DDBJ databases">
        <authorList>
            <person name="Warren W."/>
            <person name="Wilson R.K."/>
        </authorList>
    </citation>
    <scope>NUCLEOTIDE SEQUENCE</scope>
</reference>
<name>A0A7N9IEY6_MACFA</name>
<feature type="compositionally biased region" description="Low complexity" evidence="1">
    <location>
        <begin position="80"/>
        <end position="92"/>
    </location>
</feature>
<accession>A0A7N9IEY6</accession>
<organism evidence="2 3">
    <name type="scientific">Macaca fascicularis</name>
    <name type="common">Crab-eating macaque</name>
    <name type="synonym">Cynomolgus monkey</name>
    <dbReference type="NCBI Taxonomy" id="9541"/>
    <lineage>
        <taxon>Eukaryota</taxon>
        <taxon>Metazoa</taxon>
        <taxon>Chordata</taxon>
        <taxon>Craniata</taxon>
        <taxon>Vertebrata</taxon>
        <taxon>Euteleostomi</taxon>
        <taxon>Mammalia</taxon>
        <taxon>Eutheria</taxon>
        <taxon>Euarchontoglires</taxon>
        <taxon>Primates</taxon>
        <taxon>Haplorrhini</taxon>
        <taxon>Catarrhini</taxon>
        <taxon>Cercopithecidae</taxon>
        <taxon>Cercopithecinae</taxon>
        <taxon>Macaca</taxon>
    </lineage>
</organism>